<feature type="repeat" description="PPR" evidence="2">
    <location>
        <begin position="483"/>
        <end position="517"/>
    </location>
</feature>
<dbReference type="InterPro" id="IPR011990">
    <property type="entry name" value="TPR-like_helical_dom_sf"/>
</dbReference>
<dbReference type="InterPro" id="IPR002885">
    <property type="entry name" value="PPR_rpt"/>
</dbReference>
<dbReference type="FunFam" id="1.25.40.10:FF:000158">
    <property type="entry name" value="pentatricopeptide repeat-containing protein At2g33680"/>
    <property type="match status" value="1"/>
</dbReference>
<accession>A0AAV0HAK2</accession>
<dbReference type="AlphaFoldDB" id="A0AAV0HAK2"/>
<dbReference type="Pfam" id="PF01535">
    <property type="entry name" value="PPR"/>
    <property type="match status" value="6"/>
</dbReference>
<evidence type="ECO:0000256" key="1">
    <source>
        <dbReference type="ARBA" id="ARBA00022737"/>
    </source>
</evidence>
<protein>
    <recommendedName>
        <fullName evidence="5">Pentatricopeptide repeat-containing protein</fullName>
    </recommendedName>
</protein>
<evidence type="ECO:0000313" key="4">
    <source>
        <dbReference type="Proteomes" id="UP001154282"/>
    </source>
</evidence>
<dbReference type="Pfam" id="PF20431">
    <property type="entry name" value="E_motif"/>
    <property type="match status" value="1"/>
</dbReference>
<organism evidence="3 4">
    <name type="scientific">Linum tenue</name>
    <dbReference type="NCBI Taxonomy" id="586396"/>
    <lineage>
        <taxon>Eukaryota</taxon>
        <taxon>Viridiplantae</taxon>
        <taxon>Streptophyta</taxon>
        <taxon>Embryophyta</taxon>
        <taxon>Tracheophyta</taxon>
        <taxon>Spermatophyta</taxon>
        <taxon>Magnoliopsida</taxon>
        <taxon>eudicotyledons</taxon>
        <taxon>Gunneridae</taxon>
        <taxon>Pentapetalae</taxon>
        <taxon>rosids</taxon>
        <taxon>fabids</taxon>
        <taxon>Malpighiales</taxon>
        <taxon>Linaceae</taxon>
        <taxon>Linum</taxon>
    </lineage>
</organism>
<name>A0AAV0HAK2_9ROSI</name>
<feature type="repeat" description="PPR" evidence="2">
    <location>
        <begin position="75"/>
        <end position="111"/>
    </location>
</feature>
<dbReference type="FunFam" id="1.25.40.10:FF:000381">
    <property type="entry name" value="Pentatricopeptide repeat-containing protein"/>
    <property type="match status" value="1"/>
</dbReference>
<keyword evidence="4" id="KW-1185">Reference proteome</keyword>
<dbReference type="GO" id="GO:0099402">
    <property type="term" value="P:plant organ development"/>
    <property type="evidence" value="ECO:0007669"/>
    <property type="project" value="UniProtKB-ARBA"/>
</dbReference>
<dbReference type="EMBL" id="CAMGYJ010000002">
    <property type="protein sequence ID" value="CAI0382289.1"/>
    <property type="molecule type" value="Genomic_DNA"/>
</dbReference>
<dbReference type="PANTHER" id="PTHR47926:SF521">
    <property type="entry name" value="PENTATRICOPEPTIDE REPEAT-CONTAINING PROTEIN"/>
    <property type="match status" value="1"/>
</dbReference>
<feature type="repeat" description="PPR" evidence="2">
    <location>
        <begin position="281"/>
        <end position="315"/>
    </location>
</feature>
<dbReference type="InterPro" id="IPR046848">
    <property type="entry name" value="E_motif"/>
</dbReference>
<dbReference type="PANTHER" id="PTHR47926">
    <property type="entry name" value="PENTATRICOPEPTIDE REPEAT-CONTAINING PROTEIN"/>
    <property type="match status" value="1"/>
</dbReference>
<dbReference type="InterPro" id="IPR046960">
    <property type="entry name" value="PPR_At4g14850-like_plant"/>
</dbReference>
<dbReference type="Gene3D" id="1.25.40.10">
    <property type="entry name" value="Tetratricopeptide repeat domain"/>
    <property type="match status" value="5"/>
</dbReference>
<dbReference type="PROSITE" id="PS51375">
    <property type="entry name" value="PPR"/>
    <property type="match status" value="5"/>
</dbReference>
<dbReference type="FunFam" id="1.25.40.10:FF:000687">
    <property type="entry name" value="Pentatricopeptide repeat-containing protein At4g33170"/>
    <property type="match status" value="1"/>
</dbReference>
<feature type="repeat" description="PPR" evidence="2">
    <location>
        <begin position="382"/>
        <end position="416"/>
    </location>
</feature>
<dbReference type="FunFam" id="1.25.40.10:FF:000073">
    <property type="entry name" value="Pentatricopeptide repeat-containing protein chloroplastic"/>
    <property type="match status" value="1"/>
</dbReference>
<dbReference type="Proteomes" id="UP001154282">
    <property type="component" value="Unassembled WGS sequence"/>
</dbReference>
<dbReference type="GO" id="GO:0003723">
    <property type="term" value="F:RNA binding"/>
    <property type="evidence" value="ECO:0007669"/>
    <property type="project" value="InterPro"/>
</dbReference>
<comment type="caution">
    <text evidence="3">The sequence shown here is derived from an EMBL/GenBank/DDBJ whole genome shotgun (WGS) entry which is preliminary data.</text>
</comment>
<gene>
    <name evidence="3" type="ORF">LITE_LOCUS3509</name>
</gene>
<reference evidence="3" key="1">
    <citation type="submission" date="2022-08" db="EMBL/GenBank/DDBJ databases">
        <authorList>
            <person name="Gutierrez-Valencia J."/>
        </authorList>
    </citation>
    <scope>NUCLEOTIDE SEQUENCE</scope>
</reference>
<evidence type="ECO:0000256" key="2">
    <source>
        <dbReference type="PROSITE-ProRule" id="PRU00708"/>
    </source>
</evidence>
<dbReference type="NCBIfam" id="TIGR00756">
    <property type="entry name" value="PPR"/>
    <property type="match status" value="5"/>
</dbReference>
<dbReference type="Pfam" id="PF13041">
    <property type="entry name" value="PPR_2"/>
    <property type="match status" value="2"/>
</dbReference>
<feature type="repeat" description="PPR" evidence="2">
    <location>
        <begin position="149"/>
        <end position="183"/>
    </location>
</feature>
<sequence length="713" mass="79003">MSFLLPPRHRSFFTWLLDCTRERSLARGRAVHAQVVKNGSSDSCVYLANSLVNFYSKCGHLAKAHLVFDEIPHRDVVSWNSLISAYSQMGSSGASSVMELFHRMRWEDTCFPDTRTFAGLFTAASNSSEGVFLGKQAQALAVQTAIIEDVFVGSSLLNMYCKAGLVSEARKVFDGMPERNAVSWATMVSGYASERLVEQSLEIFESMRREAPQLNEFVFTSLVSAFSAPEWLDNGKTLHSIAAKNGLLAFVSVSNAIVTMYAKCGSLEGSSQMFESLNDKDSITWSAMITGFTQNGGFQNALNLFSKMHSADIPLTEHTLAGVINSCSDLAAVVDGKQLHSYSLKLGLETQIFILTALVDMYAKCGLLEDARKGFNLLPNPDIILWTSMISGYVQNGKDEEAFTLYCKMQTLGVFPNELTMASVLKACSSLAALEQGKQIHGCIVKYGFKFEPPIGSSLSTMYSKCGSIRDAGIVFKRMTERDVLSWNAMMSGLSHNGQGNQALELFQEMLLEGLTKPDDVTFVNIFSACSHMGLVEEAWQHFNTMVNEFAMVPTLDHYACMVDVLSRAGLLREATEFIESVPIDHGLGLWRILLSACRNYRSYELGAYAGEKLIELGSMESSTYVILSSIYNALGRRRDVERVRGVMKTRGATKDPGCSWIELKGVVHVFVVRDGMHPWVDEIRDGIRRLLKHMEDDEGYHPAFDFVLDQVG</sequence>
<keyword evidence="1" id="KW-0677">Repeat</keyword>
<evidence type="ECO:0008006" key="5">
    <source>
        <dbReference type="Google" id="ProtNLM"/>
    </source>
</evidence>
<evidence type="ECO:0000313" key="3">
    <source>
        <dbReference type="EMBL" id="CAI0382289.1"/>
    </source>
</evidence>
<dbReference type="GO" id="GO:0009451">
    <property type="term" value="P:RNA modification"/>
    <property type="evidence" value="ECO:0007669"/>
    <property type="project" value="InterPro"/>
</dbReference>
<proteinExistence type="predicted"/>